<dbReference type="EMBL" id="CM029039">
    <property type="protein sequence ID" value="KAG2644788.1"/>
    <property type="molecule type" value="Genomic_DNA"/>
</dbReference>
<evidence type="ECO:0000313" key="2">
    <source>
        <dbReference type="EMBL" id="KAG2644788.1"/>
    </source>
</evidence>
<feature type="compositionally biased region" description="Low complexity" evidence="1">
    <location>
        <begin position="172"/>
        <end position="182"/>
    </location>
</feature>
<keyword evidence="3" id="KW-1185">Reference proteome</keyword>
<feature type="compositionally biased region" description="Pro residues" evidence="1">
    <location>
        <begin position="228"/>
        <end position="239"/>
    </location>
</feature>
<dbReference type="Proteomes" id="UP000823388">
    <property type="component" value="Chromosome 2K"/>
</dbReference>
<sequence>MCLPRHPSACACRCLAAAACACRHLATAASSPALQLAHGAPRRVSRGYARPAELRGGRAGEGQARRPPSPSPAPPPSRAPAVALGSPSSSVRGHGAATLPCSLGGERGRRSTARAAGRASSAPPWPAGGRAPRRASSPASFKSAAESAAGPPSPRRSSASHARREAREGRSPAEATPGRGAAPPGPAGSREERPRRSARARAELLPREPSSSSRRSAARRDGNSPAPAARPHPAAPPPRARGGKQGRGAHRQKRNRGGAPRRAPDPARCASVASGRASSPGSFESAASLLPGKLQIGGGIGGGPALAPPLLRLARKEGSKGGALAGGGEAGEGRRAAWPCREQGGAPASLRPHATLRPRACGHGREGGRGELGHGAGVRA</sequence>
<name>A0A8T0WC67_PANVG</name>
<feature type="compositionally biased region" description="Low complexity" evidence="1">
    <location>
        <begin position="113"/>
        <end position="160"/>
    </location>
</feature>
<organism evidence="2 3">
    <name type="scientific">Panicum virgatum</name>
    <name type="common">Blackwell switchgrass</name>
    <dbReference type="NCBI Taxonomy" id="38727"/>
    <lineage>
        <taxon>Eukaryota</taxon>
        <taxon>Viridiplantae</taxon>
        <taxon>Streptophyta</taxon>
        <taxon>Embryophyta</taxon>
        <taxon>Tracheophyta</taxon>
        <taxon>Spermatophyta</taxon>
        <taxon>Magnoliopsida</taxon>
        <taxon>Liliopsida</taxon>
        <taxon>Poales</taxon>
        <taxon>Poaceae</taxon>
        <taxon>PACMAD clade</taxon>
        <taxon>Panicoideae</taxon>
        <taxon>Panicodae</taxon>
        <taxon>Paniceae</taxon>
        <taxon>Panicinae</taxon>
        <taxon>Panicum</taxon>
        <taxon>Panicum sect. Hiantes</taxon>
    </lineage>
</organism>
<feature type="compositionally biased region" description="Basic and acidic residues" evidence="1">
    <location>
        <begin position="189"/>
        <end position="206"/>
    </location>
</feature>
<evidence type="ECO:0000256" key="1">
    <source>
        <dbReference type="SAM" id="MobiDB-lite"/>
    </source>
</evidence>
<protein>
    <submittedName>
        <fullName evidence="2">Uncharacterized protein</fullName>
    </submittedName>
</protein>
<feature type="compositionally biased region" description="Basic and acidic residues" evidence="1">
    <location>
        <begin position="162"/>
        <end position="171"/>
    </location>
</feature>
<feature type="compositionally biased region" description="Pro residues" evidence="1">
    <location>
        <begin position="67"/>
        <end position="78"/>
    </location>
</feature>
<accession>A0A8T0WC67</accession>
<proteinExistence type="predicted"/>
<feature type="region of interest" description="Disordered" evidence="1">
    <location>
        <begin position="318"/>
        <end position="380"/>
    </location>
</feature>
<reference evidence="2" key="1">
    <citation type="submission" date="2020-05" db="EMBL/GenBank/DDBJ databases">
        <title>WGS assembly of Panicum virgatum.</title>
        <authorList>
            <person name="Lovell J.T."/>
            <person name="Jenkins J."/>
            <person name="Shu S."/>
            <person name="Juenger T.E."/>
            <person name="Schmutz J."/>
        </authorList>
    </citation>
    <scope>NUCLEOTIDE SEQUENCE</scope>
    <source>
        <strain evidence="2">AP13</strain>
    </source>
</reference>
<dbReference type="AlphaFoldDB" id="A0A8T0WC67"/>
<feature type="region of interest" description="Disordered" evidence="1">
    <location>
        <begin position="36"/>
        <end position="285"/>
    </location>
</feature>
<feature type="compositionally biased region" description="Basic residues" evidence="1">
    <location>
        <begin position="241"/>
        <end position="256"/>
    </location>
</feature>
<gene>
    <name evidence="2" type="ORF">PVAP13_2KG378205</name>
</gene>
<feature type="compositionally biased region" description="Gly residues" evidence="1">
    <location>
        <begin position="320"/>
        <end position="330"/>
    </location>
</feature>
<comment type="caution">
    <text evidence="2">The sequence shown here is derived from an EMBL/GenBank/DDBJ whole genome shotgun (WGS) entry which is preliminary data.</text>
</comment>
<evidence type="ECO:0000313" key="3">
    <source>
        <dbReference type="Proteomes" id="UP000823388"/>
    </source>
</evidence>
<feature type="compositionally biased region" description="Basic and acidic residues" evidence="1">
    <location>
        <begin position="363"/>
        <end position="372"/>
    </location>
</feature>